<dbReference type="EMBL" id="MJBS01000170">
    <property type="protein sequence ID" value="OHE91776.1"/>
    <property type="molecule type" value="Genomic_DNA"/>
</dbReference>
<dbReference type="GeneID" id="34566031"/>
<protein>
    <submittedName>
        <fullName evidence="2">Uncharacterized protein</fullName>
    </submittedName>
</protein>
<dbReference type="OrthoDB" id="4850639at2759"/>
<comment type="caution">
    <text evidence="2">The sequence shown here is derived from an EMBL/GenBank/DDBJ whole genome shotgun (WGS) entry which is preliminary data.</text>
</comment>
<proteinExistence type="predicted"/>
<organism evidence="2 3">
    <name type="scientific">Colletotrichum orchidophilum</name>
    <dbReference type="NCBI Taxonomy" id="1209926"/>
    <lineage>
        <taxon>Eukaryota</taxon>
        <taxon>Fungi</taxon>
        <taxon>Dikarya</taxon>
        <taxon>Ascomycota</taxon>
        <taxon>Pezizomycotina</taxon>
        <taxon>Sordariomycetes</taxon>
        <taxon>Hypocreomycetidae</taxon>
        <taxon>Glomerellales</taxon>
        <taxon>Glomerellaceae</taxon>
        <taxon>Colletotrichum</taxon>
    </lineage>
</organism>
<feature type="region of interest" description="Disordered" evidence="1">
    <location>
        <begin position="1"/>
        <end position="34"/>
    </location>
</feature>
<evidence type="ECO:0000256" key="1">
    <source>
        <dbReference type="SAM" id="MobiDB-lite"/>
    </source>
</evidence>
<feature type="compositionally biased region" description="Acidic residues" evidence="1">
    <location>
        <begin position="140"/>
        <end position="149"/>
    </location>
</feature>
<accession>A0A1G4ARP1</accession>
<evidence type="ECO:0000313" key="3">
    <source>
        <dbReference type="Proteomes" id="UP000176998"/>
    </source>
</evidence>
<gene>
    <name evidence="2" type="ORF">CORC01_12903</name>
</gene>
<dbReference type="RefSeq" id="XP_022468948.1">
    <property type="nucleotide sequence ID" value="XM_022624521.1"/>
</dbReference>
<dbReference type="Proteomes" id="UP000176998">
    <property type="component" value="Unassembled WGS sequence"/>
</dbReference>
<feature type="compositionally biased region" description="Basic residues" evidence="1">
    <location>
        <begin position="1"/>
        <end position="11"/>
    </location>
</feature>
<keyword evidence="3" id="KW-1185">Reference proteome</keyword>
<reference evidence="2 3" key="1">
    <citation type="submission" date="2016-09" db="EMBL/GenBank/DDBJ databases">
        <authorList>
            <person name="Capua I."/>
            <person name="De Benedictis P."/>
            <person name="Joannis T."/>
            <person name="Lombin L.H."/>
            <person name="Cattoli G."/>
        </authorList>
    </citation>
    <scope>NUCLEOTIDE SEQUENCE [LARGE SCALE GENOMIC DNA]</scope>
    <source>
        <strain evidence="2 3">IMI 309357</strain>
    </source>
</reference>
<evidence type="ECO:0000313" key="2">
    <source>
        <dbReference type="EMBL" id="OHE91776.1"/>
    </source>
</evidence>
<sequence>MSSRRAPKRKALFGLSDLHTSHSHPHPQQEDDKLANETSKILKTLTESTSHTQCVFSDEDVIPDSTLVGVSGRLGDTKLASMQKMVTDSIPEGTQVKIIYVISKIDNGPQAKDYDDPIFIENYIIKESIRGQIRQHEQNQAEEDDEEDFPPQPKKLRRGTASSVPEPPVNMKSKEGI</sequence>
<name>A0A1G4ARP1_9PEZI</name>
<feature type="region of interest" description="Disordered" evidence="1">
    <location>
        <begin position="132"/>
        <end position="177"/>
    </location>
</feature>
<dbReference type="AlphaFoldDB" id="A0A1G4ARP1"/>